<sequence>MEKPIKPIKLFESYDLQSPPAQRVSDASEPLATNDRHVLVQGNQHSKLVKGMHIVLFFLSLYLFMVSIRWLSDGFTLLVACQAKSVFDFSNNSICSLMIGVVAAALLHSQSTVVSITVASVGAGALSLRQAIPIVMGANLGTCVTCILVAFAQVHSRDQFERAMAAATVHDMYNLWSIVVLYPIEVVLHPLEKLGSAMTRGSGKIAFSSPLDKIIDPFADHLVSLNRTIVQNIVAASGNGTTCNETKIMLHGSMRNSSMTTAGTVTLVVGFICLILALVGMVYTMTRLFRNTTSSLLQRVLNFNAYVNILIGLIITMILHSSTAMTSTLTPLAGLNVITMDQLYPLILGSNIGTTASGLLAAVVTGRKEAGQVALANIWFNVFGILLFYVVPATRYPVVHCAQRIGKYSAQWPMVAIIFLLVTFALLPGILIALAFIYDAGAGGIVIGVLLTFGLISAICSLYFWYYFRSGRLRWHTYLNWKALQHEQRCMDVYLEDEF</sequence>
<feature type="transmembrane region" description="Helical" evidence="7">
    <location>
        <begin position="131"/>
        <end position="152"/>
    </location>
</feature>
<evidence type="ECO:0000256" key="4">
    <source>
        <dbReference type="ARBA" id="ARBA00022692"/>
    </source>
</evidence>
<accession>A0A1W0A736</accession>
<evidence type="ECO:0000256" key="3">
    <source>
        <dbReference type="ARBA" id="ARBA00022475"/>
    </source>
</evidence>
<organism evidence="8 9">
    <name type="scientific">Thraustotheca clavata</name>
    <dbReference type="NCBI Taxonomy" id="74557"/>
    <lineage>
        <taxon>Eukaryota</taxon>
        <taxon>Sar</taxon>
        <taxon>Stramenopiles</taxon>
        <taxon>Oomycota</taxon>
        <taxon>Saprolegniomycetes</taxon>
        <taxon>Saprolegniales</taxon>
        <taxon>Achlyaceae</taxon>
        <taxon>Thraustotheca</taxon>
    </lineage>
</organism>
<evidence type="ECO:0000313" key="9">
    <source>
        <dbReference type="Proteomes" id="UP000243217"/>
    </source>
</evidence>
<dbReference type="STRING" id="74557.A0A1W0A736"/>
<gene>
    <name evidence="8" type="ORF">THRCLA_20511</name>
</gene>
<dbReference type="PANTHER" id="PTHR10010:SF46">
    <property type="entry name" value="SODIUM-DEPENDENT PHOSPHATE TRANSPORT PROTEIN 2B"/>
    <property type="match status" value="1"/>
</dbReference>
<evidence type="ECO:0000256" key="1">
    <source>
        <dbReference type="ARBA" id="ARBA00004651"/>
    </source>
</evidence>
<dbReference type="Pfam" id="PF02690">
    <property type="entry name" value="Na_Pi_cotrans"/>
    <property type="match status" value="2"/>
</dbReference>
<keyword evidence="4 7" id="KW-0812">Transmembrane</keyword>
<keyword evidence="6 7" id="KW-0472">Membrane</keyword>
<dbReference type="GO" id="GO:0005436">
    <property type="term" value="F:sodium:phosphate symporter activity"/>
    <property type="evidence" value="ECO:0007669"/>
    <property type="project" value="InterPro"/>
</dbReference>
<dbReference type="Proteomes" id="UP000243217">
    <property type="component" value="Unassembled WGS sequence"/>
</dbReference>
<feature type="transmembrane region" description="Helical" evidence="7">
    <location>
        <begin position="412"/>
        <end position="438"/>
    </location>
</feature>
<feature type="transmembrane region" description="Helical" evidence="7">
    <location>
        <begin position="444"/>
        <end position="468"/>
    </location>
</feature>
<dbReference type="PANTHER" id="PTHR10010">
    <property type="entry name" value="SOLUTE CARRIER FAMILY 34 SODIUM PHOSPHATE , MEMBER 2-RELATED"/>
    <property type="match status" value="1"/>
</dbReference>
<comment type="caution">
    <text evidence="8">The sequence shown here is derived from an EMBL/GenBank/DDBJ whole genome shotgun (WGS) entry which is preliminary data.</text>
</comment>
<evidence type="ECO:0000256" key="5">
    <source>
        <dbReference type="ARBA" id="ARBA00022989"/>
    </source>
</evidence>
<name>A0A1W0A736_9STRA</name>
<feature type="transmembrane region" description="Helical" evidence="7">
    <location>
        <begin position="54"/>
        <end position="72"/>
    </location>
</feature>
<keyword evidence="5 7" id="KW-1133">Transmembrane helix</keyword>
<dbReference type="InterPro" id="IPR003841">
    <property type="entry name" value="Na/Pi_transpt"/>
</dbReference>
<dbReference type="GO" id="GO:0005886">
    <property type="term" value="C:plasma membrane"/>
    <property type="evidence" value="ECO:0007669"/>
    <property type="project" value="UniProtKB-SubCell"/>
</dbReference>
<evidence type="ECO:0000313" key="8">
    <source>
        <dbReference type="EMBL" id="OQS05850.1"/>
    </source>
</evidence>
<evidence type="ECO:0000256" key="2">
    <source>
        <dbReference type="ARBA" id="ARBA00005808"/>
    </source>
</evidence>
<evidence type="ECO:0000256" key="7">
    <source>
        <dbReference type="SAM" id="Phobius"/>
    </source>
</evidence>
<feature type="transmembrane region" description="Helical" evidence="7">
    <location>
        <begin position="303"/>
        <end position="322"/>
    </location>
</feature>
<dbReference type="OrthoDB" id="72829at2759"/>
<feature type="transmembrane region" description="Helical" evidence="7">
    <location>
        <begin position="259"/>
        <end position="283"/>
    </location>
</feature>
<reference evidence="8 9" key="1">
    <citation type="journal article" date="2014" name="Genome Biol. Evol.">
        <title>The secreted proteins of Achlya hypogyna and Thraustotheca clavata identify the ancestral oomycete secretome and reveal gene acquisitions by horizontal gene transfer.</title>
        <authorList>
            <person name="Misner I."/>
            <person name="Blouin N."/>
            <person name="Leonard G."/>
            <person name="Richards T.A."/>
            <person name="Lane C.E."/>
        </authorList>
    </citation>
    <scope>NUCLEOTIDE SEQUENCE [LARGE SCALE GENOMIC DNA]</scope>
    <source>
        <strain evidence="8 9">ATCC 34112</strain>
    </source>
</reference>
<dbReference type="GO" id="GO:0044341">
    <property type="term" value="P:sodium-dependent phosphate transport"/>
    <property type="evidence" value="ECO:0007669"/>
    <property type="project" value="InterPro"/>
</dbReference>
<evidence type="ECO:0000256" key="6">
    <source>
        <dbReference type="ARBA" id="ARBA00023136"/>
    </source>
</evidence>
<keyword evidence="9" id="KW-1185">Reference proteome</keyword>
<proteinExistence type="inferred from homology"/>
<dbReference type="NCBIfam" id="NF037997">
    <property type="entry name" value="Na_Pi_symport"/>
    <property type="match status" value="2"/>
</dbReference>
<feature type="transmembrane region" description="Helical" evidence="7">
    <location>
        <begin position="343"/>
        <end position="364"/>
    </location>
</feature>
<dbReference type="EMBL" id="JNBS01000408">
    <property type="protein sequence ID" value="OQS05850.1"/>
    <property type="molecule type" value="Genomic_DNA"/>
</dbReference>
<comment type="similarity">
    <text evidence="2">Belongs to the SLC34A transporter family.</text>
</comment>
<feature type="transmembrane region" description="Helical" evidence="7">
    <location>
        <begin position="172"/>
        <end position="191"/>
    </location>
</feature>
<comment type="subcellular location">
    <subcellularLocation>
        <location evidence="1">Cell membrane</location>
        <topology evidence="1">Multi-pass membrane protein</topology>
    </subcellularLocation>
</comment>
<keyword evidence="3" id="KW-1003">Cell membrane</keyword>
<protein>
    <submittedName>
        <fullName evidence="8">Sodium-dependent phosphate transporter</fullName>
    </submittedName>
</protein>
<dbReference type="AlphaFoldDB" id="A0A1W0A736"/>
<feature type="transmembrane region" description="Helical" evidence="7">
    <location>
        <begin position="370"/>
        <end position="391"/>
    </location>
</feature>